<dbReference type="EMBL" id="JAPVES010000030">
    <property type="protein sequence ID" value="MCZ3372320.1"/>
    <property type="molecule type" value="Genomic_DNA"/>
</dbReference>
<name>A0A9E4ZUW9_9EURY</name>
<dbReference type="EMBL" id="JAPVER010000018">
    <property type="protein sequence ID" value="MCZ3364566.1"/>
    <property type="molecule type" value="Genomic_DNA"/>
</dbReference>
<organism evidence="2 4">
    <name type="scientific">Methanobacterium veterum</name>
    <dbReference type="NCBI Taxonomy" id="408577"/>
    <lineage>
        <taxon>Archaea</taxon>
        <taxon>Methanobacteriati</taxon>
        <taxon>Methanobacteriota</taxon>
        <taxon>Methanomada group</taxon>
        <taxon>Methanobacteria</taxon>
        <taxon>Methanobacteriales</taxon>
        <taxon>Methanobacteriaceae</taxon>
        <taxon>Methanobacterium</taxon>
    </lineage>
</organism>
<dbReference type="Pfam" id="PF07556">
    <property type="entry name" value="DUF1538"/>
    <property type="match status" value="1"/>
</dbReference>
<accession>A0A9E4ZUW9</accession>
<dbReference type="RefSeq" id="WP_048079914.1">
    <property type="nucleotide sequence ID" value="NZ_JAPVER010000018.1"/>
</dbReference>
<evidence type="ECO:0000313" key="4">
    <source>
        <dbReference type="Proteomes" id="UP001068021"/>
    </source>
</evidence>
<dbReference type="Proteomes" id="UP001074446">
    <property type="component" value="Unassembled WGS sequence"/>
</dbReference>
<feature type="transmembrane region" description="Helical" evidence="1">
    <location>
        <begin position="120"/>
        <end position="140"/>
    </location>
</feature>
<feature type="transmembrane region" description="Helical" evidence="1">
    <location>
        <begin position="206"/>
        <end position="230"/>
    </location>
</feature>
<evidence type="ECO:0000256" key="1">
    <source>
        <dbReference type="SAM" id="Phobius"/>
    </source>
</evidence>
<protein>
    <submittedName>
        <fullName evidence="2">DUF1538 domain-containing protein</fullName>
    </submittedName>
</protein>
<feature type="transmembrane region" description="Helical" evidence="1">
    <location>
        <begin position="176"/>
        <end position="200"/>
    </location>
</feature>
<feature type="transmembrane region" description="Helical" evidence="1">
    <location>
        <begin position="146"/>
        <end position="164"/>
    </location>
</feature>
<keyword evidence="4" id="KW-1185">Reference proteome</keyword>
<dbReference type="InterPro" id="IPR011435">
    <property type="entry name" value="UmpAB"/>
</dbReference>
<evidence type="ECO:0000313" key="2">
    <source>
        <dbReference type="EMBL" id="MCZ3364566.1"/>
    </source>
</evidence>
<evidence type="ECO:0000313" key="3">
    <source>
        <dbReference type="EMBL" id="MCZ3372320.1"/>
    </source>
</evidence>
<keyword evidence="1" id="KW-1133">Transmembrane helix</keyword>
<proteinExistence type="predicted"/>
<sequence length="236" mass="25837">MDFNLPFEVFIEVIEAIIPVIVLFIFFQIIVLKKIPPNFRRMIVGILMTTAGFFLFILGARMSLIPMGEKIGIFLSGANSLLVLFLVFVIGIIVIFAEPAVNILAYEIEKVSAGFLKRKYIIPVIALGVGFALVLIILRIYFEIPIAYILIPGYVILLFLTYKAPKDIISIAFDSGAVATGPVVVTFALPIITSIAITILGGESGVYGLGTIGVIAMCPIILMLLFGIIIKRRIKK</sequence>
<keyword evidence="1" id="KW-0472">Membrane</keyword>
<comment type="caution">
    <text evidence="2">The sequence shown here is derived from an EMBL/GenBank/DDBJ whole genome shotgun (WGS) entry which is preliminary data.</text>
</comment>
<feature type="transmembrane region" description="Helical" evidence="1">
    <location>
        <begin position="43"/>
        <end position="62"/>
    </location>
</feature>
<dbReference type="AlphaFoldDB" id="A0A9E4ZUW9"/>
<reference evidence="2" key="1">
    <citation type="submission" date="2022-12" db="EMBL/GenBank/DDBJ databases">
        <title>Reclassification of two methanogenic archaea species isolated from the Kolyma lowland permafrost.</title>
        <authorList>
            <person name="Trubitsyn V.E."/>
            <person name="Rivkina E.M."/>
            <person name="Shcherbakova V.A."/>
        </authorList>
    </citation>
    <scope>NUCLEOTIDE SEQUENCE</scope>
    <source>
        <strain evidence="2">M2</strain>
        <strain evidence="3">MK4</strain>
    </source>
</reference>
<dbReference type="Proteomes" id="UP001068021">
    <property type="component" value="Unassembled WGS sequence"/>
</dbReference>
<gene>
    <name evidence="3" type="ORF">O3H35_06715</name>
    <name evidence="2" type="ORF">O3H54_01600</name>
</gene>
<keyword evidence="1" id="KW-0812">Transmembrane</keyword>
<feature type="transmembrane region" description="Helical" evidence="1">
    <location>
        <begin position="82"/>
        <end position="108"/>
    </location>
</feature>
<feature type="transmembrane region" description="Helical" evidence="1">
    <location>
        <begin position="13"/>
        <end position="31"/>
    </location>
</feature>